<evidence type="ECO:0000256" key="1">
    <source>
        <dbReference type="SAM" id="Phobius"/>
    </source>
</evidence>
<reference evidence="2" key="1">
    <citation type="journal article" date="2023" name="Mol. Phylogenet. Evol.">
        <title>Genome-scale phylogeny and comparative genomics of the fungal order Sordariales.</title>
        <authorList>
            <person name="Hensen N."/>
            <person name="Bonometti L."/>
            <person name="Westerberg I."/>
            <person name="Brannstrom I.O."/>
            <person name="Guillou S."/>
            <person name="Cros-Aarteil S."/>
            <person name="Calhoun S."/>
            <person name="Haridas S."/>
            <person name="Kuo A."/>
            <person name="Mondo S."/>
            <person name="Pangilinan J."/>
            <person name="Riley R."/>
            <person name="LaButti K."/>
            <person name="Andreopoulos B."/>
            <person name="Lipzen A."/>
            <person name="Chen C."/>
            <person name="Yan M."/>
            <person name="Daum C."/>
            <person name="Ng V."/>
            <person name="Clum A."/>
            <person name="Steindorff A."/>
            <person name="Ohm R.A."/>
            <person name="Martin F."/>
            <person name="Silar P."/>
            <person name="Natvig D.O."/>
            <person name="Lalanne C."/>
            <person name="Gautier V."/>
            <person name="Ament-Velasquez S.L."/>
            <person name="Kruys A."/>
            <person name="Hutchinson M.I."/>
            <person name="Powell A.J."/>
            <person name="Barry K."/>
            <person name="Miller A.N."/>
            <person name="Grigoriev I.V."/>
            <person name="Debuchy R."/>
            <person name="Gladieux P."/>
            <person name="Hiltunen Thoren M."/>
            <person name="Johannesson H."/>
        </authorList>
    </citation>
    <scope>NUCLEOTIDE SEQUENCE</scope>
    <source>
        <strain evidence="2">SMH4131-1</strain>
    </source>
</reference>
<keyword evidence="1" id="KW-1133">Transmembrane helix</keyword>
<reference evidence="2" key="2">
    <citation type="submission" date="2023-06" db="EMBL/GenBank/DDBJ databases">
        <authorList>
            <consortium name="Lawrence Berkeley National Laboratory"/>
            <person name="Haridas S."/>
            <person name="Hensen N."/>
            <person name="Bonometti L."/>
            <person name="Westerberg I."/>
            <person name="Brannstrom I.O."/>
            <person name="Guillou S."/>
            <person name="Cros-Aarteil S."/>
            <person name="Calhoun S."/>
            <person name="Kuo A."/>
            <person name="Mondo S."/>
            <person name="Pangilinan J."/>
            <person name="Riley R."/>
            <person name="Labutti K."/>
            <person name="Andreopoulos B."/>
            <person name="Lipzen A."/>
            <person name="Chen C."/>
            <person name="Yanf M."/>
            <person name="Daum C."/>
            <person name="Ng V."/>
            <person name="Clum A."/>
            <person name="Steindorff A."/>
            <person name="Ohm R."/>
            <person name="Martin F."/>
            <person name="Silar P."/>
            <person name="Natvig D."/>
            <person name="Lalanne C."/>
            <person name="Gautier V."/>
            <person name="Ament-Velasquez S.L."/>
            <person name="Kruys A."/>
            <person name="Hutchinson M.I."/>
            <person name="Powell A.J."/>
            <person name="Barry K."/>
            <person name="Miller A.N."/>
            <person name="Grigoriev I.V."/>
            <person name="Debuchy R."/>
            <person name="Gladieux P."/>
            <person name="Thoren M.H."/>
            <person name="Johannesson H."/>
        </authorList>
    </citation>
    <scope>NUCLEOTIDE SEQUENCE</scope>
    <source>
        <strain evidence="2">SMH4131-1</strain>
    </source>
</reference>
<accession>A0AAE0IB53</accession>
<name>A0AAE0IB53_9PEZI</name>
<comment type="caution">
    <text evidence="2">The sequence shown here is derived from an EMBL/GenBank/DDBJ whole genome shotgun (WGS) entry which is preliminary data.</text>
</comment>
<sequence>MHGLSTCPPAYLPPAGKQAREVFGAEIELGRVGGVFLFPFSFLTTLMKYLRDEMRSSYEHDDLLSTYTSQLIHTHRIEGAEEQRRAEERRRGRRGGRKRKGRWMICLVCLLCCAYGLLFVSIS</sequence>
<keyword evidence="1" id="KW-0812">Transmembrane</keyword>
<feature type="transmembrane region" description="Helical" evidence="1">
    <location>
        <begin position="103"/>
        <end position="122"/>
    </location>
</feature>
<protein>
    <submittedName>
        <fullName evidence="2">Uncharacterized protein</fullName>
    </submittedName>
</protein>
<evidence type="ECO:0000313" key="3">
    <source>
        <dbReference type="Proteomes" id="UP001286456"/>
    </source>
</evidence>
<feature type="transmembrane region" description="Helical" evidence="1">
    <location>
        <begin position="32"/>
        <end position="50"/>
    </location>
</feature>
<keyword evidence="3" id="KW-1185">Reference proteome</keyword>
<proteinExistence type="predicted"/>
<dbReference type="EMBL" id="JAUEPO010000005">
    <property type="protein sequence ID" value="KAK3321051.1"/>
    <property type="molecule type" value="Genomic_DNA"/>
</dbReference>
<keyword evidence="1" id="KW-0472">Membrane</keyword>
<dbReference type="Proteomes" id="UP001286456">
    <property type="component" value="Unassembled WGS sequence"/>
</dbReference>
<dbReference type="AlphaFoldDB" id="A0AAE0IB53"/>
<evidence type="ECO:0000313" key="2">
    <source>
        <dbReference type="EMBL" id="KAK3321051.1"/>
    </source>
</evidence>
<gene>
    <name evidence="2" type="ORF">B0T19DRAFT_256886</name>
</gene>
<organism evidence="2 3">
    <name type="scientific">Cercophora scortea</name>
    <dbReference type="NCBI Taxonomy" id="314031"/>
    <lineage>
        <taxon>Eukaryota</taxon>
        <taxon>Fungi</taxon>
        <taxon>Dikarya</taxon>
        <taxon>Ascomycota</taxon>
        <taxon>Pezizomycotina</taxon>
        <taxon>Sordariomycetes</taxon>
        <taxon>Sordariomycetidae</taxon>
        <taxon>Sordariales</taxon>
        <taxon>Lasiosphaeriaceae</taxon>
        <taxon>Cercophora</taxon>
    </lineage>
</organism>